<name>A0ACC0CK08_9PEZI</name>
<proteinExistence type="predicted"/>
<accession>A0ACC0CK08</accession>
<evidence type="ECO:0000313" key="1">
    <source>
        <dbReference type="EMBL" id="KAI6080682.1"/>
    </source>
</evidence>
<sequence>MSREILSQLSPAQLAALMDQPAMPPPPGVTPNFEHRFNRNGLSISASTICLVASTVAILIRIYSRLVKMRTANIRDFLVFIGYVLYVGYVSVCYKNIATHGHFIHTWDVPFRDMSYLLYSNQLVSNFYAASMMITKTAILQEWISIFVPTGNRNYFYWLSYGVIGFNILWYSSSIITLNLSCIPYAAIFDLAMPAKCINFNAVIAAGAAINLVSDLIILALPQHTIWRLNMTKKKKMGISVVFAIGIFACISAACRLDASIKYTRSTDSLYDGAVLSLWAISEMTCGFLVLCIPTFPRAFSGPGLLSQFTDLIKTWSRLPSRWTTQGSNQSWPSDVNAGKRNSTSDYRQVDDHVPLSDMSNKNHWRFESESNRSGVLRTTQFTATEHYVSSGDCELSQPDIVQEQWSNPRI</sequence>
<comment type="caution">
    <text evidence="1">The sequence shown here is derived from an EMBL/GenBank/DDBJ whole genome shotgun (WGS) entry which is preliminary data.</text>
</comment>
<dbReference type="Proteomes" id="UP001497680">
    <property type="component" value="Unassembled WGS sequence"/>
</dbReference>
<organism evidence="1 2">
    <name type="scientific">Hypoxylon rubiginosum</name>
    <dbReference type="NCBI Taxonomy" id="110542"/>
    <lineage>
        <taxon>Eukaryota</taxon>
        <taxon>Fungi</taxon>
        <taxon>Dikarya</taxon>
        <taxon>Ascomycota</taxon>
        <taxon>Pezizomycotina</taxon>
        <taxon>Sordariomycetes</taxon>
        <taxon>Xylariomycetidae</taxon>
        <taxon>Xylariales</taxon>
        <taxon>Hypoxylaceae</taxon>
        <taxon>Hypoxylon</taxon>
    </lineage>
</organism>
<dbReference type="EMBL" id="MU394428">
    <property type="protein sequence ID" value="KAI6080682.1"/>
    <property type="molecule type" value="Genomic_DNA"/>
</dbReference>
<reference evidence="1 2" key="1">
    <citation type="journal article" date="2022" name="New Phytol.">
        <title>Ecological generalism drives hyperdiversity of secondary metabolite gene clusters in xylarialean endophytes.</title>
        <authorList>
            <person name="Franco M.E.E."/>
            <person name="Wisecaver J.H."/>
            <person name="Arnold A.E."/>
            <person name="Ju Y.M."/>
            <person name="Slot J.C."/>
            <person name="Ahrendt S."/>
            <person name="Moore L.P."/>
            <person name="Eastman K.E."/>
            <person name="Scott K."/>
            <person name="Konkel Z."/>
            <person name="Mondo S.J."/>
            <person name="Kuo A."/>
            <person name="Hayes R.D."/>
            <person name="Haridas S."/>
            <person name="Andreopoulos B."/>
            <person name="Riley R."/>
            <person name="LaButti K."/>
            <person name="Pangilinan J."/>
            <person name="Lipzen A."/>
            <person name="Amirebrahimi M."/>
            <person name="Yan J."/>
            <person name="Adam C."/>
            <person name="Keymanesh K."/>
            <person name="Ng V."/>
            <person name="Louie K."/>
            <person name="Northen T."/>
            <person name="Drula E."/>
            <person name="Henrissat B."/>
            <person name="Hsieh H.M."/>
            <person name="Youens-Clark K."/>
            <person name="Lutzoni F."/>
            <person name="Miadlikowska J."/>
            <person name="Eastwood D.C."/>
            <person name="Hamelin R.C."/>
            <person name="Grigoriev I.V."/>
            <person name="U'Ren J.M."/>
        </authorList>
    </citation>
    <scope>NUCLEOTIDE SEQUENCE [LARGE SCALE GENOMIC DNA]</scope>
    <source>
        <strain evidence="1 2">ER1909</strain>
    </source>
</reference>
<gene>
    <name evidence="1" type="ORF">F4821DRAFT_250997</name>
</gene>
<protein>
    <submittedName>
        <fullName evidence="1">Uncharacterized protein</fullName>
    </submittedName>
</protein>
<evidence type="ECO:0000313" key="2">
    <source>
        <dbReference type="Proteomes" id="UP001497680"/>
    </source>
</evidence>
<keyword evidence="2" id="KW-1185">Reference proteome</keyword>